<feature type="compositionally biased region" description="Polar residues" evidence="5">
    <location>
        <begin position="208"/>
        <end position="221"/>
    </location>
</feature>
<evidence type="ECO:0000256" key="3">
    <source>
        <dbReference type="ARBA" id="ARBA00023242"/>
    </source>
</evidence>
<dbReference type="GO" id="GO:0003684">
    <property type="term" value="F:damaged DNA binding"/>
    <property type="evidence" value="ECO:0007669"/>
    <property type="project" value="TreeGrafter"/>
</dbReference>
<dbReference type="GO" id="GO:0005634">
    <property type="term" value="C:nucleus"/>
    <property type="evidence" value="ECO:0007669"/>
    <property type="project" value="UniProtKB-SubCell"/>
</dbReference>
<dbReference type="PANTHER" id="PTHR15107">
    <property type="entry name" value="RETINOBLASTOMA BINDING PROTEIN 8"/>
    <property type="match status" value="1"/>
</dbReference>
<feature type="region of interest" description="Disordered" evidence="5">
    <location>
        <begin position="379"/>
        <end position="437"/>
    </location>
</feature>
<feature type="compositionally biased region" description="Polar residues" evidence="5">
    <location>
        <begin position="420"/>
        <end position="434"/>
    </location>
</feature>
<dbReference type="Pfam" id="PF08573">
    <property type="entry name" value="SAE2"/>
    <property type="match status" value="1"/>
</dbReference>
<evidence type="ECO:0000256" key="5">
    <source>
        <dbReference type="SAM" id="MobiDB-lite"/>
    </source>
</evidence>
<sequence length="684" mass="78082">MEVLRELHVSAAKAWDDAFDNAYRLMESELARRDAIVREAEHRALSASQAQSAAESKVQQLQRKISGLQEELKMQHELDPSSLELPRQFTHLQDEFDPKHIWKSGLDHAQPDVDQLRQIVESRYSALYTNLQTFIQTWNGLKFRVLQHKQKLREWEKQLERDEFTFVVNGAQVTFQKVASTSVGDVERQGKSQALDPPRKRLREGPGPSNQAYVENETTNFKQEESQGAIPEQIPEPTPTQSSSSRHDRVSSPSDELNALPDMRTQKRRRVPAPNSRNLSHSHPMDDITERPVLIKSETLSSSPVHLRQLFPSTQDLDEIGDIVQTPTKKKAVETLPQDPDSLWDHPSRTSCELWIPPERQGQHSSVLQLVDGNARALGFSDREPKMKSQKGADQRGISSLADDGDEGDWDSASRMQPVKSRSTLDNGPKTTTDGHFAQRRLHDLLERSAPSKSHLDSPQEPSREDAAPRRSLLSSATRPRRAGSRADQKSTRTDPDQCPDVDRDDEPYRARPLHRLRLDHFKINPTRNQGLDFAFDTVVRKRDDRKCMAGCTRPGCCGDRFRAMARLGGGPVPSGGKEQETEDRRILEEYVGDNQQLLERLNDDDRQSLLVEARARDLANQYGRHRHQHQRPRTPPGFWRTDMPDTQEAEADREVAGKLEREKVEERYREAMRPGGMWTWADE</sequence>
<keyword evidence="4" id="KW-0175">Coiled coil</keyword>
<feature type="domain" description="DNA endonuclease activator Ctp1 C-terminal" evidence="6">
    <location>
        <begin position="535"/>
        <end position="649"/>
    </location>
</feature>
<dbReference type="AlphaFoldDB" id="A0A9W9FRU9"/>
<feature type="compositionally biased region" description="Basic residues" evidence="5">
    <location>
        <begin position="624"/>
        <end position="633"/>
    </location>
</feature>
<feature type="region of interest" description="Disordered" evidence="5">
    <location>
        <begin position="179"/>
        <end position="285"/>
    </location>
</feature>
<dbReference type="EMBL" id="JAPMSZ010000004">
    <property type="protein sequence ID" value="KAJ5105154.1"/>
    <property type="molecule type" value="Genomic_DNA"/>
</dbReference>
<keyword evidence="8" id="KW-1185">Reference proteome</keyword>
<dbReference type="Proteomes" id="UP001141434">
    <property type="component" value="Unassembled WGS sequence"/>
</dbReference>
<keyword evidence="3" id="KW-0539">Nucleus</keyword>
<dbReference type="RefSeq" id="XP_056514150.1">
    <property type="nucleotide sequence ID" value="XM_056653083.1"/>
</dbReference>
<protein>
    <submittedName>
        <fullName evidence="7">DNA repair protein Sae2/CtIP</fullName>
    </submittedName>
</protein>
<evidence type="ECO:0000256" key="1">
    <source>
        <dbReference type="ARBA" id="ARBA00004123"/>
    </source>
</evidence>
<feature type="region of interest" description="Disordered" evidence="5">
    <location>
        <begin position="622"/>
        <end position="656"/>
    </location>
</feature>
<evidence type="ECO:0000256" key="2">
    <source>
        <dbReference type="ARBA" id="ARBA00022763"/>
    </source>
</evidence>
<feature type="compositionally biased region" description="Basic and acidic residues" evidence="5">
    <location>
        <begin position="381"/>
        <end position="394"/>
    </location>
</feature>
<comment type="caution">
    <text evidence="7">The sequence shown here is derived from an EMBL/GenBank/DDBJ whole genome shotgun (WGS) entry which is preliminary data.</text>
</comment>
<evidence type="ECO:0000256" key="4">
    <source>
        <dbReference type="SAM" id="Coils"/>
    </source>
</evidence>
<dbReference type="OrthoDB" id="5801062at2759"/>
<dbReference type="GO" id="GO:0010792">
    <property type="term" value="P:DNA double-strand break processing involved in repair via single-strand annealing"/>
    <property type="evidence" value="ECO:0007669"/>
    <property type="project" value="TreeGrafter"/>
</dbReference>
<gene>
    <name evidence="7" type="ORF">NUU61_002501</name>
</gene>
<feature type="coiled-coil region" evidence="4">
    <location>
        <begin position="51"/>
        <end position="78"/>
    </location>
</feature>
<feature type="compositionally biased region" description="Basic and acidic residues" evidence="5">
    <location>
        <begin position="485"/>
        <end position="496"/>
    </location>
</feature>
<keyword evidence="2" id="KW-0227">DNA damage</keyword>
<evidence type="ECO:0000313" key="7">
    <source>
        <dbReference type="EMBL" id="KAJ5105154.1"/>
    </source>
</evidence>
<dbReference type="InterPro" id="IPR033316">
    <property type="entry name" value="RBBP8-like"/>
</dbReference>
<dbReference type="GeneID" id="81392251"/>
<dbReference type="InterPro" id="IPR013882">
    <property type="entry name" value="Ctp1_C"/>
</dbReference>
<accession>A0A9W9FRU9</accession>
<proteinExistence type="predicted"/>
<dbReference type="PANTHER" id="PTHR15107:SF0">
    <property type="entry name" value="DNA ENDONUCLEASE ACTIVATOR CTP1 C-TERMINAL DOMAIN-CONTAINING PROTEIN"/>
    <property type="match status" value="1"/>
</dbReference>
<feature type="region of interest" description="Disordered" evidence="5">
    <location>
        <begin position="449"/>
        <end position="510"/>
    </location>
</feature>
<feature type="compositionally biased region" description="Basic and acidic residues" evidence="5">
    <location>
        <begin position="454"/>
        <end position="469"/>
    </location>
</feature>
<evidence type="ECO:0000313" key="8">
    <source>
        <dbReference type="Proteomes" id="UP001141434"/>
    </source>
</evidence>
<evidence type="ECO:0000259" key="6">
    <source>
        <dbReference type="Pfam" id="PF08573"/>
    </source>
</evidence>
<name>A0A9W9FRU9_9EURO</name>
<organism evidence="7 8">
    <name type="scientific">Penicillium alfredii</name>
    <dbReference type="NCBI Taxonomy" id="1506179"/>
    <lineage>
        <taxon>Eukaryota</taxon>
        <taxon>Fungi</taxon>
        <taxon>Dikarya</taxon>
        <taxon>Ascomycota</taxon>
        <taxon>Pezizomycotina</taxon>
        <taxon>Eurotiomycetes</taxon>
        <taxon>Eurotiomycetidae</taxon>
        <taxon>Eurotiales</taxon>
        <taxon>Aspergillaceae</taxon>
        <taxon>Penicillium</taxon>
    </lineage>
</organism>
<reference evidence="7" key="1">
    <citation type="submission" date="2022-11" db="EMBL/GenBank/DDBJ databases">
        <authorList>
            <person name="Petersen C."/>
        </authorList>
    </citation>
    <scope>NUCLEOTIDE SEQUENCE</scope>
    <source>
        <strain evidence="7">IBT 34128</strain>
    </source>
</reference>
<reference evidence="7" key="2">
    <citation type="journal article" date="2023" name="IMA Fungus">
        <title>Comparative genomic study of the Penicillium genus elucidates a diverse pangenome and 15 lateral gene transfer events.</title>
        <authorList>
            <person name="Petersen C."/>
            <person name="Sorensen T."/>
            <person name="Nielsen M.R."/>
            <person name="Sondergaard T.E."/>
            <person name="Sorensen J.L."/>
            <person name="Fitzpatrick D.A."/>
            <person name="Frisvad J.C."/>
            <person name="Nielsen K.L."/>
        </authorList>
    </citation>
    <scope>NUCLEOTIDE SEQUENCE</scope>
    <source>
        <strain evidence="7">IBT 34128</strain>
    </source>
</reference>
<comment type="subcellular location">
    <subcellularLocation>
        <location evidence="1">Nucleus</location>
    </subcellularLocation>
</comment>